<dbReference type="GO" id="GO:0008270">
    <property type="term" value="F:zinc ion binding"/>
    <property type="evidence" value="ECO:0007669"/>
    <property type="project" value="UniProtKB-UniRule"/>
</dbReference>
<protein>
    <recommendedName>
        <fullName evidence="1">Protein FAR1-RELATED SEQUENCE</fullName>
    </recommendedName>
</protein>
<keyword evidence="1" id="KW-0862">Zinc</keyword>
<keyword evidence="1" id="KW-0479">Metal-binding</keyword>
<evidence type="ECO:0000313" key="2">
    <source>
        <dbReference type="EMBL" id="RYQ98909.1"/>
    </source>
</evidence>
<dbReference type="PANTHER" id="PTHR31669:SF283">
    <property type="entry name" value="PROTEIN FAR1-RELATED SEQUENCE"/>
    <property type="match status" value="1"/>
</dbReference>
<comment type="subcellular location">
    <subcellularLocation>
        <location evidence="1">Nucleus</location>
    </subcellularLocation>
</comment>
<organism evidence="2 3">
    <name type="scientific">Arachis hypogaea</name>
    <name type="common">Peanut</name>
    <dbReference type="NCBI Taxonomy" id="3818"/>
    <lineage>
        <taxon>Eukaryota</taxon>
        <taxon>Viridiplantae</taxon>
        <taxon>Streptophyta</taxon>
        <taxon>Embryophyta</taxon>
        <taxon>Tracheophyta</taxon>
        <taxon>Spermatophyta</taxon>
        <taxon>Magnoliopsida</taxon>
        <taxon>eudicotyledons</taxon>
        <taxon>Gunneridae</taxon>
        <taxon>Pentapetalae</taxon>
        <taxon>rosids</taxon>
        <taxon>fabids</taxon>
        <taxon>Fabales</taxon>
        <taxon>Fabaceae</taxon>
        <taxon>Papilionoideae</taxon>
        <taxon>50 kb inversion clade</taxon>
        <taxon>dalbergioids sensu lato</taxon>
        <taxon>Dalbergieae</taxon>
        <taxon>Pterocarpus clade</taxon>
        <taxon>Arachis</taxon>
    </lineage>
</organism>
<gene>
    <name evidence="2" type="ORF">Ahy_B07g086736</name>
</gene>
<evidence type="ECO:0000256" key="1">
    <source>
        <dbReference type="RuleBase" id="RU367018"/>
    </source>
</evidence>
<comment type="caution">
    <text evidence="2">The sequence shown here is derived from an EMBL/GenBank/DDBJ whole genome shotgun (WGS) entry which is preliminary data.</text>
</comment>
<dbReference type="EMBL" id="SDMP01000017">
    <property type="protein sequence ID" value="RYQ98909.1"/>
    <property type="molecule type" value="Genomic_DNA"/>
</dbReference>
<dbReference type="PANTHER" id="PTHR31669">
    <property type="entry name" value="PROTEIN FAR1-RELATED SEQUENCE 10-RELATED"/>
    <property type="match status" value="1"/>
</dbReference>
<proteinExistence type="inferred from homology"/>
<dbReference type="InterPro" id="IPR031052">
    <property type="entry name" value="FHY3/FAR1"/>
</dbReference>
<dbReference type="Proteomes" id="UP000289738">
    <property type="component" value="Chromosome B07"/>
</dbReference>
<accession>A0A444YAG4</accession>
<dbReference type="GO" id="GO:0006355">
    <property type="term" value="P:regulation of DNA-templated transcription"/>
    <property type="evidence" value="ECO:0007669"/>
    <property type="project" value="UniProtKB-UniRule"/>
</dbReference>
<keyword evidence="1" id="KW-0539">Nucleus</keyword>
<reference evidence="2 3" key="1">
    <citation type="submission" date="2019-01" db="EMBL/GenBank/DDBJ databases">
        <title>Sequencing of cultivated peanut Arachis hypogaea provides insights into genome evolution and oil improvement.</title>
        <authorList>
            <person name="Chen X."/>
        </authorList>
    </citation>
    <scope>NUCLEOTIDE SEQUENCE [LARGE SCALE GENOMIC DNA]</scope>
    <source>
        <strain evidence="3">cv. Fuhuasheng</strain>
        <tissue evidence="2">Leaves</tissue>
    </source>
</reference>
<keyword evidence="1" id="KW-0863">Zinc-finger</keyword>
<comment type="function">
    <text evidence="1">Putative transcription activator involved in regulating light control of development.</text>
</comment>
<evidence type="ECO:0000313" key="3">
    <source>
        <dbReference type="Proteomes" id="UP000289738"/>
    </source>
</evidence>
<name>A0A444YAG4_ARAHY</name>
<dbReference type="GO" id="GO:0005634">
    <property type="term" value="C:nucleus"/>
    <property type="evidence" value="ECO:0007669"/>
    <property type="project" value="UniProtKB-SubCell"/>
</dbReference>
<comment type="similarity">
    <text evidence="1">Belongs to the FHY3/FAR1 family.</text>
</comment>
<keyword evidence="3" id="KW-1185">Reference proteome</keyword>
<sequence>MHSFFNKFITQNSFLRQLVKQYDNCLASREQAEREFDAADFHTVITCATKSGIEAQFQHAYTMRSSGKFKLNSEVMAEMEEYQERSKGKSLLTHEEVTLSKLNLLDSASSIQSSSTLYKAPDMNYARLDCTSFSFY</sequence>
<dbReference type="AlphaFoldDB" id="A0A444YAG4"/>